<evidence type="ECO:0000256" key="12">
    <source>
        <dbReference type="PIRSR" id="PIRSR038994-3"/>
    </source>
</evidence>
<dbReference type="AlphaFoldDB" id="A0A3N4GGS2"/>
<dbReference type="EC" id="3.5.1.25" evidence="2"/>
<dbReference type="InterPro" id="IPR011059">
    <property type="entry name" value="Metal-dep_hydrolase_composite"/>
</dbReference>
<evidence type="ECO:0000256" key="6">
    <source>
        <dbReference type="ARBA" id="ARBA00023277"/>
    </source>
</evidence>
<proteinExistence type="inferred from homology"/>
<evidence type="ECO:0000259" key="13">
    <source>
        <dbReference type="Pfam" id="PF01979"/>
    </source>
</evidence>
<feature type="binding site" evidence="11">
    <location>
        <position position="142"/>
    </location>
    <ligand>
        <name>substrate</name>
    </ligand>
</feature>
<feature type="binding site" evidence="11">
    <location>
        <position position="252"/>
    </location>
    <ligand>
        <name>substrate</name>
    </ligand>
</feature>
<dbReference type="PIRSF" id="PIRSF038994">
    <property type="entry name" value="NagA"/>
    <property type="match status" value="1"/>
</dbReference>
<evidence type="ECO:0000256" key="5">
    <source>
        <dbReference type="ARBA" id="ARBA00022801"/>
    </source>
</evidence>
<dbReference type="GO" id="GO:0008448">
    <property type="term" value="F:N-acetylglucosamine-6-phosphate deacetylase activity"/>
    <property type="evidence" value="ECO:0007669"/>
    <property type="project" value="UniProtKB-EC"/>
</dbReference>
<dbReference type="Gene3D" id="2.30.40.10">
    <property type="entry name" value="Urease, subunit C, domain 1"/>
    <property type="match status" value="1"/>
</dbReference>
<protein>
    <recommendedName>
        <fullName evidence="3">N-acetylglucosamine-6-phosphate deacetylase</fullName>
        <ecNumber evidence="2">3.5.1.25</ecNumber>
    </recommendedName>
</protein>
<feature type="binding site" evidence="11">
    <location>
        <position position="229"/>
    </location>
    <ligand>
        <name>substrate</name>
    </ligand>
</feature>
<comment type="catalytic activity">
    <reaction evidence="7">
        <text>N-acetyl-D-glucosamine 6-phosphate + H2O = D-glucosamine 6-phosphate + acetate</text>
        <dbReference type="Rhea" id="RHEA:22936"/>
        <dbReference type="ChEBI" id="CHEBI:15377"/>
        <dbReference type="ChEBI" id="CHEBI:30089"/>
        <dbReference type="ChEBI" id="CHEBI:57513"/>
        <dbReference type="ChEBI" id="CHEBI:58725"/>
        <dbReference type="EC" id="3.5.1.25"/>
    </reaction>
</comment>
<dbReference type="RefSeq" id="WP_123779512.1">
    <property type="nucleotide sequence ID" value="NZ_RKMG01000006.1"/>
</dbReference>
<evidence type="ECO:0000256" key="1">
    <source>
        <dbReference type="ARBA" id="ARBA00010716"/>
    </source>
</evidence>
<dbReference type="SUPFAM" id="SSF51338">
    <property type="entry name" value="Composite domain of metallo-dependent hydrolases"/>
    <property type="match status" value="1"/>
</dbReference>
<dbReference type="OrthoDB" id="9776488at2"/>
<dbReference type="PANTHER" id="PTHR11113">
    <property type="entry name" value="N-ACETYLGLUCOSAMINE-6-PHOSPHATE DEACETYLASE"/>
    <property type="match status" value="1"/>
</dbReference>
<evidence type="ECO:0000256" key="7">
    <source>
        <dbReference type="ARBA" id="ARBA00047647"/>
    </source>
</evidence>
<keyword evidence="4 12" id="KW-0479">Metal-binding</keyword>
<feature type="binding site" evidence="11">
    <location>
        <begin position="308"/>
        <end position="310"/>
    </location>
    <ligand>
        <name>substrate</name>
    </ligand>
</feature>
<evidence type="ECO:0000256" key="9">
    <source>
        <dbReference type="PIRNR" id="PIRNR038994"/>
    </source>
</evidence>
<reference evidence="14 15" key="1">
    <citation type="submission" date="2018-11" db="EMBL/GenBank/DDBJ databases">
        <title>Aerococcus sp. SJQ22, whole genome shotgun sequence.</title>
        <authorList>
            <person name="Sun L."/>
            <person name="Gao X."/>
            <person name="Chen W."/>
            <person name="Huang K."/>
        </authorList>
    </citation>
    <scope>NUCLEOTIDE SEQUENCE [LARGE SCALE GENOMIC DNA]</scope>
    <source>
        <strain evidence="14 15">SJQ22</strain>
    </source>
</reference>
<evidence type="ECO:0000256" key="11">
    <source>
        <dbReference type="PIRSR" id="PIRSR038994-2"/>
    </source>
</evidence>
<evidence type="ECO:0000313" key="14">
    <source>
        <dbReference type="EMBL" id="RPA60998.1"/>
    </source>
</evidence>
<evidence type="ECO:0000256" key="3">
    <source>
        <dbReference type="ARBA" id="ARBA00018029"/>
    </source>
</evidence>
<sequence length="384" mass="41041">MANVNKYYVYADRIILADEVLENAYLEIMDGKFGYASIEKPLLGDIIDYSGKTIAPGLVDTHIHGFHGADVMDNDFESVKTMSKGLVTTGVTSFLPTTLTSAADLLEEVASKIGAHYQEVEGARILGIFFEGPWFTEEHKGAQNPAYMGDPDLKQFKKWQAASNDLIKKIAIAPERDGAAEFTRMVTASGVQVALGHSSATYEEALDIVDAGASTFVHTYNGMSGLLHRNPGMVGAAMASDAYAEVICDGLHVHPGAAKALIKAKGWEKTILITDSMSAGGMPEGEYKLGEFPVIVKDGAARLVSGNLAGSVLDLMTAVKNVVNWGIVPLELAVRMASQVPAESIGMGDQVGTIEAGRVADFIVIDENLDLQATYMAGQAVYER</sequence>
<dbReference type="Proteomes" id="UP000273977">
    <property type="component" value="Unassembled WGS sequence"/>
</dbReference>
<accession>A0A3N4GGS2</accession>
<feature type="domain" description="Amidohydrolase-related" evidence="13">
    <location>
        <begin position="54"/>
        <end position="371"/>
    </location>
</feature>
<evidence type="ECO:0000256" key="8">
    <source>
        <dbReference type="ARBA" id="ARBA00060590"/>
    </source>
</evidence>
<keyword evidence="6 9" id="KW-0119">Carbohydrate metabolism</keyword>
<keyword evidence="5 9" id="KW-0378">Hydrolase</keyword>
<dbReference type="FunFam" id="3.20.20.140:FF:000004">
    <property type="entry name" value="N-acetylglucosamine-6-phosphate deacetylase"/>
    <property type="match status" value="1"/>
</dbReference>
<feature type="binding site" evidence="12">
    <location>
        <position position="218"/>
    </location>
    <ligand>
        <name>Zn(2+)</name>
        <dbReference type="ChEBI" id="CHEBI:29105"/>
    </ligand>
</feature>
<comment type="caution">
    <text evidence="14">The sequence shown here is derived from an EMBL/GenBank/DDBJ whole genome shotgun (WGS) entry which is preliminary data.</text>
</comment>
<dbReference type="NCBIfam" id="TIGR00221">
    <property type="entry name" value="nagA"/>
    <property type="match status" value="1"/>
</dbReference>
<name>A0A3N4GGS2_9LACT</name>
<evidence type="ECO:0000256" key="2">
    <source>
        <dbReference type="ARBA" id="ARBA00011899"/>
    </source>
</evidence>
<feature type="binding site" evidence="12">
    <location>
        <position position="197"/>
    </location>
    <ligand>
        <name>Zn(2+)</name>
        <dbReference type="ChEBI" id="CHEBI:29105"/>
    </ligand>
</feature>
<dbReference type="SUPFAM" id="SSF51556">
    <property type="entry name" value="Metallo-dependent hydrolases"/>
    <property type="match status" value="1"/>
</dbReference>
<dbReference type="Gene3D" id="3.20.20.140">
    <property type="entry name" value="Metal-dependent hydrolases"/>
    <property type="match status" value="1"/>
</dbReference>
<dbReference type="InterPro" id="IPR003764">
    <property type="entry name" value="GlcNAc_6-P_deAcase"/>
</dbReference>
<feature type="active site" description="Proton donor/acceptor" evidence="10">
    <location>
        <position position="275"/>
    </location>
</feature>
<gene>
    <name evidence="14" type="primary">nagA</name>
    <name evidence="14" type="ORF">EF384_03005</name>
</gene>
<feature type="binding site" evidence="12">
    <location>
        <position position="131"/>
    </location>
    <ligand>
        <name>Zn(2+)</name>
        <dbReference type="ChEBI" id="CHEBI:29105"/>
    </ligand>
</feature>
<dbReference type="InterPro" id="IPR032466">
    <property type="entry name" value="Metal_Hydrolase"/>
</dbReference>
<evidence type="ECO:0000313" key="15">
    <source>
        <dbReference type="Proteomes" id="UP000273977"/>
    </source>
</evidence>
<comment type="pathway">
    <text evidence="8">Amino-sugar metabolism; N-acetylneuraminate degradation; D-fructose 6-phosphate from N-acetylneuraminate: step 4/5.</text>
</comment>
<dbReference type="CDD" id="cd00854">
    <property type="entry name" value="NagA"/>
    <property type="match status" value="1"/>
</dbReference>
<organism evidence="14 15">
    <name type="scientific">Aerococcus agrisoli</name>
    <dbReference type="NCBI Taxonomy" id="2487350"/>
    <lineage>
        <taxon>Bacteria</taxon>
        <taxon>Bacillati</taxon>
        <taxon>Bacillota</taxon>
        <taxon>Bacilli</taxon>
        <taxon>Lactobacillales</taxon>
        <taxon>Aerococcaceae</taxon>
        <taxon>Aerococcus</taxon>
    </lineage>
</organism>
<feature type="binding site" evidence="11">
    <location>
        <begin position="221"/>
        <end position="222"/>
    </location>
    <ligand>
        <name>substrate</name>
    </ligand>
</feature>
<dbReference type="GO" id="GO:0006046">
    <property type="term" value="P:N-acetylglucosamine catabolic process"/>
    <property type="evidence" value="ECO:0007669"/>
    <property type="project" value="TreeGrafter"/>
</dbReference>
<evidence type="ECO:0000256" key="10">
    <source>
        <dbReference type="PIRSR" id="PIRSR038994-1"/>
    </source>
</evidence>
<comment type="similarity">
    <text evidence="1 9">Belongs to the metallo-dependent hydrolases superfamily. NagA family.</text>
</comment>
<dbReference type="PANTHER" id="PTHR11113:SF14">
    <property type="entry name" value="N-ACETYLGLUCOSAMINE-6-PHOSPHATE DEACETYLASE"/>
    <property type="match status" value="1"/>
</dbReference>
<dbReference type="Pfam" id="PF01979">
    <property type="entry name" value="Amidohydro_1"/>
    <property type="match status" value="1"/>
</dbReference>
<dbReference type="GO" id="GO:0046872">
    <property type="term" value="F:metal ion binding"/>
    <property type="evidence" value="ECO:0007669"/>
    <property type="project" value="UniProtKB-KW"/>
</dbReference>
<dbReference type="EMBL" id="RKMG01000006">
    <property type="protein sequence ID" value="RPA60998.1"/>
    <property type="molecule type" value="Genomic_DNA"/>
</dbReference>
<keyword evidence="15" id="KW-1185">Reference proteome</keyword>
<comment type="cofactor">
    <cofactor evidence="12">
        <name>a divalent metal cation</name>
        <dbReference type="ChEBI" id="CHEBI:60240"/>
    </cofactor>
    <text evidence="12">Binds 1 divalent metal cation per subunit.</text>
</comment>
<dbReference type="InterPro" id="IPR006680">
    <property type="entry name" value="Amidohydro-rel"/>
</dbReference>
<evidence type="ECO:0000256" key="4">
    <source>
        <dbReference type="ARBA" id="ARBA00022723"/>
    </source>
</evidence>